<feature type="domain" description="PAS" evidence="2">
    <location>
        <begin position="357"/>
        <end position="428"/>
    </location>
</feature>
<dbReference type="PANTHER" id="PTHR44757">
    <property type="entry name" value="DIGUANYLATE CYCLASE DGCP"/>
    <property type="match status" value="1"/>
</dbReference>
<feature type="transmembrane region" description="Helical" evidence="1">
    <location>
        <begin position="312"/>
        <end position="332"/>
    </location>
</feature>
<evidence type="ECO:0000259" key="3">
    <source>
        <dbReference type="PROSITE" id="PS50113"/>
    </source>
</evidence>
<feature type="domain" description="PAC" evidence="3">
    <location>
        <begin position="431"/>
        <end position="482"/>
    </location>
</feature>
<sequence length="949" mass="101627">MRPAGCAVRRFVSGVPPADNFEVGRGGRFEHALLGALAAALGAAATGAGLGFVAPVLGNALVGAGGTVAGVAAGAGFVVRARADAVRRFGWLAVGVFAVAGTAWSTVAAVQVAVPGRAPVLAAHPNGDLGALVAAPFGVLGLLVLTRRDGNRQSRLLAGLDAAIAACALATLAYGVGRPAGVGAVGTLHAIAAVLLGTAAIAAIARCRLEGDIPFLALFLIGAGVIVCELGDLFSLRPLALGEWSPRHPSYLLAVAGRLVLGLAVLSRTAERADLVQLRRREYIAVLTPVLPVLAVGSLLIAAAVMRVSLRPATLILLGVLGILLLLAWLAARLDQLLLSRTLEHRVVERTLALRTHAKWFRSLVQNSSDIITIVDPSGVIRYQTPSATRVLGYDPNAMVGQRFVSLVAPADVHRLEAILLDAVLRPRSTHTIEFAMRHAAGHWRETETVITSLVDDHDIRGLVLNTRDVSERKELERQLTRQAFSDPLTGLANRALFANRVEHALSERSRQPGEVAVLFLDLDGFKGVNDAQGHAVGDHLLTLVADRLRRCVRPSDTVARLGGDEFAILVVGPQAEAHGVDVAERVQRALAEPFLLSGREVTLAASIGIAVTDDGTETVDQLLRNADLAMYRAKSSRKGTYVRFRTEMHDALLARVQTETDLRHALSRRELVLHYQPTVNLRTGQVVGVEALIRWYHPTRGLIQPMDFIGMAEETGLVESIGAWAIRECCRQGARWQRYAQPGGVFHVAVNVSGRQLHPRLPDIVRTALTETGMPPGALVIEVTENILVKRSEEAIAVLRQLKSFGVRVAIDDFGTGYSSLSYLARFPVDVLKIDKSFVEQITDRNSGTEGTELVRTILHLGRALRLGTVAEGIETREQYAALLAMSCDYGQGYLFSRPLPAEGIDTLFGGTLVAGLPEQRVVYDATTHLSASRETGRWSVGPARLRA</sequence>
<feature type="transmembrane region" description="Helical" evidence="1">
    <location>
        <begin position="129"/>
        <end position="145"/>
    </location>
</feature>
<feature type="domain" description="GGDEF" evidence="5">
    <location>
        <begin position="514"/>
        <end position="647"/>
    </location>
</feature>
<dbReference type="InterPro" id="IPR035919">
    <property type="entry name" value="EAL_sf"/>
</dbReference>
<dbReference type="InterPro" id="IPR001633">
    <property type="entry name" value="EAL_dom"/>
</dbReference>
<dbReference type="InterPro" id="IPR013656">
    <property type="entry name" value="PAS_4"/>
</dbReference>
<evidence type="ECO:0000259" key="5">
    <source>
        <dbReference type="PROSITE" id="PS50887"/>
    </source>
</evidence>
<feature type="transmembrane region" description="Helical" evidence="1">
    <location>
        <begin position="91"/>
        <end position="114"/>
    </location>
</feature>
<dbReference type="InterPro" id="IPR000014">
    <property type="entry name" value="PAS"/>
</dbReference>
<organism evidence="6 7">
    <name type="scientific">Acidothermus cellulolyticus (strain ATCC 43068 / DSM 8971 / 11B)</name>
    <dbReference type="NCBI Taxonomy" id="351607"/>
    <lineage>
        <taxon>Bacteria</taxon>
        <taxon>Bacillati</taxon>
        <taxon>Actinomycetota</taxon>
        <taxon>Actinomycetes</taxon>
        <taxon>Acidothermales</taxon>
        <taxon>Acidothermaceae</taxon>
        <taxon>Acidothermus</taxon>
    </lineage>
</organism>
<dbReference type="Gene3D" id="3.30.70.270">
    <property type="match status" value="1"/>
</dbReference>
<feature type="transmembrane region" description="Helical" evidence="1">
    <location>
        <begin position="215"/>
        <end position="236"/>
    </location>
</feature>
<dbReference type="CDD" id="cd00130">
    <property type="entry name" value="PAS"/>
    <property type="match status" value="1"/>
</dbReference>
<keyword evidence="7" id="KW-1185">Reference proteome</keyword>
<dbReference type="InterPro" id="IPR029787">
    <property type="entry name" value="Nucleotide_cyclase"/>
</dbReference>
<dbReference type="PROSITE" id="PS50112">
    <property type="entry name" value="PAS"/>
    <property type="match status" value="1"/>
</dbReference>
<feature type="transmembrane region" description="Helical" evidence="1">
    <location>
        <begin position="60"/>
        <end position="79"/>
    </location>
</feature>
<dbReference type="CDD" id="cd01949">
    <property type="entry name" value="GGDEF"/>
    <property type="match status" value="1"/>
</dbReference>
<keyword evidence="1" id="KW-0472">Membrane</keyword>
<dbReference type="PROSITE" id="PS50883">
    <property type="entry name" value="EAL"/>
    <property type="match status" value="1"/>
</dbReference>
<name>A0LUZ3_ACIC1</name>
<dbReference type="SMART" id="SM00052">
    <property type="entry name" value="EAL"/>
    <property type="match status" value="1"/>
</dbReference>
<dbReference type="KEGG" id="ace:Acel_1481"/>
<feature type="transmembrane region" description="Helical" evidence="1">
    <location>
        <begin position="286"/>
        <end position="306"/>
    </location>
</feature>
<dbReference type="Gene3D" id="3.20.20.450">
    <property type="entry name" value="EAL domain"/>
    <property type="match status" value="1"/>
</dbReference>
<evidence type="ECO:0000259" key="2">
    <source>
        <dbReference type="PROSITE" id="PS50112"/>
    </source>
</evidence>
<proteinExistence type="predicted"/>
<keyword evidence="1" id="KW-0812">Transmembrane</keyword>
<dbReference type="HOGENOM" id="CLU_000445_129_3_11"/>
<dbReference type="InterPro" id="IPR043128">
    <property type="entry name" value="Rev_trsase/Diguanyl_cyclase"/>
</dbReference>
<gene>
    <name evidence="6" type="ordered locus">Acel_1481</name>
</gene>
<dbReference type="InterPro" id="IPR035965">
    <property type="entry name" value="PAS-like_dom_sf"/>
</dbReference>
<dbReference type="Pfam" id="PF00990">
    <property type="entry name" value="GGDEF"/>
    <property type="match status" value="1"/>
</dbReference>
<dbReference type="FunFam" id="3.30.70.270:FF:000001">
    <property type="entry name" value="Diguanylate cyclase domain protein"/>
    <property type="match status" value="1"/>
</dbReference>
<feature type="transmembrane region" description="Helical" evidence="1">
    <location>
        <begin position="182"/>
        <end position="203"/>
    </location>
</feature>
<evidence type="ECO:0000259" key="4">
    <source>
        <dbReference type="PROSITE" id="PS50883"/>
    </source>
</evidence>
<dbReference type="SUPFAM" id="SSF55785">
    <property type="entry name" value="PYP-like sensor domain (PAS domain)"/>
    <property type="match status" value="1"/>
</dbReference>
<dbReference type="PANTHER" id="PTHR44757:SF2">
    <property type="entry name" value="BIOFILM ARCHITECTURE MAINTENANCE PROTEIN MBAA"/>
    <property type="match status" value="1"/>
</dbReference>
<dbReference type="InterPro" id="IPR000700">
    <property type="entry name" value="PAS-assoc_C"/>
</dbReference>
<dbReference type="NCBIfam" id="TIGR00254">
    <property type="entry name" value="GGDEF"/>
    <property type="match status" value="1"/>
</dbReference>
<dbReference type="SMART" id="SM00091">
    <property type="entry name" value="PAS"/>
    <property type="match status" value="1"/>
</dbReference>
<feature type="domain" description="EAL" evidence="4">
    <location>
        <begin position="656"/>
        <end position="914"/>
    </location>
</feature>
<dbReference type="SUPFAM" id="SSF55073">
    <property type="entry name" value="Nucleotide cyclase"/>
    <property type="match status" value="1"/>
</dbReference>
<dbReference type="EMBL" id="CP000481">
    <property type="protein sequence ID" value="ABK53253.1"/>
    <property type="molecule type" value="Genomic_DNA"/>
</dbReference>
<accession>A0LUZ3</accession>
<dbReference type="CDD" id="cd01948">
    <property type="entry name" value="EAL"/>
    <property type="match status" value="1"/>
</dbReference>
<dbReference type="STRING" id="351607.Acel_1481"/>
<dbReference type="NCBIfam" id="TIGR00229">
    <property type="entry name" value="sensory_box"/>
    <property type="match status" value="1"/>
</dbReference>
<dbReference type="Pfam" id="PF00563">
    <property type="entry name" value="EAL"/>
    <property type="match status" value="1"/>
</dbReference>
<dbReference type="SUPFAM" id="SSF141868">
    <property type="entry name" value="EAL domain-like"/>
    <property type="match status" value="1"/>
</dbReference>
<reference evidence="6 7" key="1">
    <citation type="journal article" date="2009" name="Genome Res.">
        <title>Complete genome of the cellulolytic thermophile Acidothermus cellulolyticus 11B provides insights into its ecophysiological and evolutionary adaptations.</title>
        <authorList>
            <person name="Barabote R.D."/>
            <person name="Xie G."/>
            <person name="Leu D.H."/>
            <person name="Normand P."/>
            <person name="Necsulea A."/>
            <person name="Daubin V."/>
            <person name="Medigue C."/>
            <person name="Adney W.S."/>
            <person name="Xu X.C."/>
            <person name="Lapidus A."/>
            <person name="Parales R.E."/>
            <person name="Detter C."/>
            <person name="Pujic P."/>
            <person name="Bruce D."/>
            <person name="Lavire C."/>
            <person name="Challacombe J.F."/>
            <person name="Brettin T.S."/>
            <person name="Berry A.M."/>
        </authorList>
    </citation>
    <scope>NUCLEOTIDE SEQUENCE [LARGE SCALE GENOMIC DNA]</scope>
    <source>
        <strain evidence="7">ATCC 43068 / DSM 8971 / 11B</strain>
    </source>
</reference>
<dbReference type="AlphaFoldDB" id="A0LUZ3"/>
<dbReference type="Pfam" id="PF08448">
    <property type="entry name" value="PAS_4"/>
    <property type="match status" value="1"/>
</dbReference>
<evidence type="ECO:0000313" key="6">
    <source>
        <dbReference type="EMBL" id="ABK53253.1"/>
    </source>
</evidence>
<feature type="transmembrane region" description="Helical" evidence="1">
    <location>
        <begin position="32"/>
        <end position="54"/>
    </location>
</feature>
<dbReference type="InterPro" id="IPR052155">
    <property type="entry name" value="Biofilm_reg_signaling"/>
</dbReference>
<dbReference type="eggNOG" id="COG5001">
    <property type="taxonomic scope" value="Bacteria"/>
</dbReference>
<dbReference type="PROSITE" id="PS50887">
    <property type="entry name" value="GGDEF"/>
    <property type="match status" value="1"/>
</dbReference>
<dbReference type="PROSITE" id="PS50113">
    <property type="entry name" value="PAC"/>
    <property type="match status" value="1"/>
</dbReference>
<dbReference type="InParanoid" id="A0LUZ3"/>
<feature type="transmembrane region" description="Helical" evidence="1">
    <location>
        <begin position="157"/>
        <end position="176"/>
    </location>
</feature>
<evidence type="ECO:0000256" key="1">
    <source>
        <dbReference type="SAM" id="Phobius"/>
    </source>
</evidence>
<protein>
    <submittedName>
        <fullName evidence="6">Diguanylate cyclase/phosphodiesterase with PAS/PAC sensor(S)</fullName>
    </submittedName>
</protein>
<dbReference type="OrthoDB" id="23692at2"/>
<keyword evidence="1" id="KW-1133">Transmembrane helix</keyword>
<evidence type="ECO:0000313" key="7">
    <source>
        <dbReference type="Proteomes" id="UP000008221"/>
    </source>
</evidence>
<dbReference type="Proteomes" id="UP000008221">
    <property type="component" value="Chromosome"/>
</dbReference>
<dbReference type="SMART" id="SM00267">
    <property type="entry name" value="GGDEF"/>
    <property type="match status" value="1"/>
</dbReference>
<dbReference type="InterPro" id="IPR000160">
    <property type="entry name" value="GGDEF_dom"/>
</dbReference>
<dbReference type="Gene3D" id="3.30.450.20">
    <property type="entry name" value="PAS domain"/>
    <property type="match status" value="1"/>
</dbReference>